<evidence type="ECO:0000256" key="1">
    <source>
        <dbReference type="ARBA" id="ARBA00022723"/>
    </source>
</evidence>
<keyword evidence="3" id="KW-0862">Zinc</keyword>
<dbReference type="STRING" id="1141098.A0A1Y2DAD0"/>
<feature type="non-terminal residue" evidence="6">
    <location>
        <position position="1"/>
    </location>
</feature>
<evidence type="ECO:0000256" key="4">
    <source>
        <dbReference type="SAM" id="Phobius"/>
    </source>
</evidence>
<keyword evidence="4" id="KW-0472">Membrane</keyword>
<keyword evidence="4" id="KW-1133">Transmembrane helix</keyword>
<dbReference type="InterPro" id="IPR011016">
    <property type="entry name" value="Znf_RING-CH"/>
</dbReference>
<dbReference type="PROSITE" id="PS51292">
    <property type="entry name" value="ZF_RING_CH"/>
    <property type="match status" value="1"/>
</dbReference>
<evidence type="ECO:0000259" key="5">
    <source>
        <dbReference type="PROSITE" id="PS51292"/>
    </source>
</evidence>
<dbReference type="InterPro" id="IPR013083">
    <property type="entry name" value="Znf_RING/FYVE/PHD"/>
</dbReference>
<evidence type="ECO:0000313" key="7">
    <source>
        <dbReference type="Proteomes" id="UP000193689"/>
    </source>
</evidence>
<protein>
    <recommendedName>
        <fullName evidence="5">RING-CH-type domain-containing protein</fullName>
    </recommendedName>
</protein>
<dbReference type="RefSeq" id="XP_040709960.1">
    <property type="nucleotide sequence ID" value="XM_040854496.1"/>
</dbReference>
<gene>
    <name evidence="6" type="ORF">BCR38DRAFT_295975</name>
</gene>
<dbReference type="Proteomes" id="UP000193689">
    <property type="component" value="Unassembled WGS sequence"/>
</dbReference>
<evidence type="ECO:0000313" key="6">
    <source>
        <dbReference type="EMBL" id="ORY56114.1"/>
    </source>
</evidence>
<dbReference type="Pfam" id="PF12906">
    <property type="entry name" value="RINGv"/>
    <property type="match status" value="1"/>
</dbReference>
<comment type="caution">
    <text evidence="6">The sequence shown here is derived from an EMBL/GenBank/DDBJ whole genome shotgun (WGS) entry which is preliminary data.</text>
</comment>
<keyword evidence="2" id="KW-0863">Zinc-finger</keyword>
<name>A0A1Y2DAD0_9PEZI</name>
<dbReference type="PANTHER" id="PTHR46347">
    <property type="entry name" value="RING/FYVE/PHD ZINC FINGER SUPERFAMILY PROTEIN"/>
    <property type="match status" value="1"/>
</dbReference>
<dbReference type="AlphaFoldDB" id="A0A1Y2DAD0"/>
<dbReference type="Gene3D" id="3.30.40.10">
    <property type="entry name" value="Zinc/RING finger domain, C3HC4 (zinc finger)"/>
    <property type="match status" value="1"/>
</dbReference>
<feature type="transmembrane region" description="Helical" evidence="4">
    <location>
        <begin position="212"/>
        <end position="229"/>
    </location>
</feature>
<evidence type="ECO:0000256" key="3">
    <source>
        <dbReference type="ARBA" id="ARBA00022833"/>
    </source>
</evidence>
<keyword evidence="4" id="KW-0812">Transmembrane</keyword>
<evidence type="ECO:0000256" key="2">
    <source>
        <dbReference type="ARBA" id="ARBA00022771"/>
    </source>
</evidence>
<sequence length="258" mass="29323">RECRICREEVRPTYEEQGFANLDRARGKPPRKTYYSEEDGYLINPCLCKGSAKWIHENCLQQTRYSGLNPDHMYRCPTCKYEYKLQNLTWARWLRSPILAFVLAVLILAVSIFLLGFVADPILNLWIDPVGAITEGIGIQLDPEEQAIFDELGIKEGWLTHFGKGTMSLGVLGFVKAFLAMTPWQWWNLRASGVVGGPARRGGTGRDRLENMSLALVVIGVATFFWAVWKGTRAWTQRTLDRASEKVMNVQSDDDDDD</sequence>
<keyword evidence="1" id="KW-0479">Metal-binding</keyword>
<dbReference type="PANTHER" id="PTHR46347:SF1">
    <property type="entry name" value="RING_FYVE_PHD ZINC FINGER SUPERFAMILY PROTEIN"/>
    <property type="match status" value="1"/>
</dbReference>
<dbReference type="EMBL" id="MCFJ01000024">
    <property type="protein sequence ID" value="ORY56114.1"/>
    <property type="molecule type" value="Genomic_DNA"/>
</dbReference>
<dbReference type="SUPFAM" id="SSF57850">
    <property type="entry name" value="RING/U-box"/>
    <property type="match status" value="1"/>
</dbReference>
<reference evidence="6 7" key="1">
    <citation type="submission" date="2016-07" db="EMBL/GenBank/DDBJ databases">
        <title>Pervasive Adenine N6-methylation of Active Genes in Fungi.</title>
        <authorList>
            <consortium name="DOE Joint Genome Institute"/>
            <person name="Mondo S.J."/>
            <person name="Dannebaum R.O."/>
            <person name="Kuo R.C."/>
            <person name="Labutti K."/>
            <person name="Haridas S."/>
            <person name="Kuo A."/>
            <person name="Salamov A."/>
            <person name="Ahrendt S.R."/>
            <person name="Lipzen A."/>
            <person name="Sullivan W."/>
            <person name="Andreopoulos W.B."/>
            <person name="Clum A."/>
            <person name="Lindquist E."/>
            <person name="Daum C."/>
            <person name="Ramamoorthy G.K."/>
            <person name="Gryganskyi A."/>
            <person name="Culley D."/>
            <person name="Magnuson J.K."/>
            <person name="James T.Y."/>
            <person name="O'Malley M.A."/>
            <person name="Stajich J.E."/>
            <person name="Spatafora J.W."/>
            <person name="Visel A."/>
            <person name="Grigoriev I.V."/>
        </authorList>
    </citation>
    <scope>NUCLEOTIDE SEQUENCE [LARGE SCALE GENOMIC DNA]</scope>
    <source>
        <strain evidence="6 7">CBS 129021</strain>
    </source>
</reference>
<dbReference type="GO" id="GO:0008270">
    <property type="term" value="F:zinc ion binding"/>
    <property type="evidence" value="ECO:0007669"/>
    <property type="project" value="UniProtKB-KW"/>
</dbReference>
<dbReference type="SMART" id="SM00744">
    <property type="entry name" value="RINGv"/>
    <property type="match status" value="1"/>
</dbReference>
<feature type="non-terminal residue" evidence="6">
    <location>
        <position position="258"/>
    </location>
</feature>
<dbReference type="GeneID" id="63770708"/>
<organism evidence="6 7">
    <name type="scientific">Pseudomassariella vexata</name>
    <dbReference type="NCBI Taxonomy" id="1141098"/>
    <lineage>
        <taxon>Eukaryota</taxon>
        <taxon>Fungi</taxon>
        <taxon>Dikarya</taxon>
        <taxon>Ascomycota</taxon>
        <taxon>Pezizomycotina</taxon>
        <taxon>Sordariomycetes</taxon>
        <taxon>Xylariomycetidae</taxon>
        <taxon>Amphisphaeriales</taxon>
        <taxon>Pseudomassariaceae</taxon>
        <taxon>Pseudomassariella</taxon>
    </lineage>
</organism>
<feature type="transmembrane region" description="Helical" evidence="4">
    <location>
        <begin position="98"/>
        <end position="119"/>
    </location>
</feature>
<dbReference type="OrthoDB" id="264354at2759"/>
<proteinExistence type="predicted"/>
<dbReference type="InParanoid" id="A0A1Y2DAD0"/>
<keyword evidence="7" id="KW-1185">Reference proteome</keyword>
<accession>A0A1Y2DAD0</accession>
<feature type="domain" description="RING-CH-type" evidence="5">
    <location>
        <begin position="1"/>
        <end position="86"/>
    </location>
</feature>